<dbReference type="SUPFAM" id="SSF53098">
    <property type="entry name" value="Ribonuclease H-like"/>
    <property type="match status" value="1"/>
</dbReference>
<protein>
    <recommendedName>
        <fullName evidence="1">DNA-directed DNA polymerase</fullName>
        <ecNumber evidence="1">2.7.7.7</ecNumber>
    </recommendedName>
</protein>
<dbReference type="Gene3D" id="3.30.420.10">
    <property type="entry name" value="Ribonuclease H-like superfamily/Ribonuclease H"/>
    <property type="match status" value="1"/>
</dbReference>
<dbReference type="GO" id="GO:0005829">
    <property type="term" value="C:cytosol"/>
    <property type="evidence" value="ECO:0007669"/>
    <property type="project" value="TreeGrafter"/>
</dbReference>
<comment type="subunit">
    <text evidence="3">DNA polymerase III contains a core (composed of alpha, epsilon and theta chains) that associates with a tau subunit. This core dimerizes to form the POLIII' complex. PolIII' associates with the gamma complex (composed of gamma, delta, delta', psi and chi chains) and with the beta chain to form the complete DNA polymerase III complex.</text>
</comment>
<keyword evidence="5" id="KW-1133">Transmembrane helix</keyword>
<evidence type="ECO:0000313" key="9">
    <source>
        <dbReference type="Proteomes" id="UP000051086"/>
    </source>
</evidence>
<dbReference type="InterPro" id="IPR006054">
    <property type="entry name" value="DnaQ"/>
</dbReference>
<dbReference type="PANTHER" id="PTHR30231">
    <property type="entry name" value="DNA POLYMERASE III SUBUNIT EPSILON"/>
    <property type="match status" value="1"/>
</dbReference>
<feature type="transmembrane region" description="Helical" evidence="5">
    <location>
        <begin position="12"/>
        <end position="34"/>
    </location>
</feature>
<name>A0A0P1FH34_9RHOB</name>
<dbReference type="OrthoDB" id="9804290at2"/>
<evidence type="ECO:0000313" key="10">
    <source>
        <dbReference type="Proteomes" id="UP000051887"/>
    </source>
</evidence>
<evidence type="ECO:0000256" key="4">
    <source>
        <dbReference type="ARBA" id="ARBA00049244"/>
    </source>
</evidence>
<dbReference type="GO" id="GO:0008408">
    <property type="term" value="F:3'-5' exonuclease activity"/>
    <property type="evidence" value="ECO:0007669"/>
    <property type="project" value="TreeGrafter"/>
</dbReference>
<sequence>MLVSLSLRLRVFLFFALMGLGGVGLFGLALYFGYEAAQEGDLISAFAQAAIIAGFGLMGMVMGIWLLFDENVAKPIERVAARMRAGAHAGVNHHMDMAGARYLGDLGPAAEAVTRQLIEASMNTAGAIATKTQKLELEKERLTKLLTEIPLAMILVNSNHQIVLYDGQAAAVLAQIQAPRLNTDIFDYFDRKAVEAAWETLMQTGEEVTFRALGSAKRQNFEIRMKPLDSGTGYMLIIESSEVVLAPDASRPLIYDFELLEQNEGTSVDDLKLSELTYCVFDTETTGLLPHKDEVVQIGAVRVVRNKIVEGEEMESLVNPLVPIPAASTKVHGITDAMVQNAPLIEDATREFHDFARSTVLVAHNAPFDMAFMHRYGKRANLEWPHPVLDTVLASAVVFGASETHTVDALCERLGVVIPSALRHTAIGDARATAEVLCRLIPMLEARGIETFGDLLQHTRKHGRILKDLN</sequence>
<dbReference type="RefSeq" id="WP_058242877.1">
    <property type="nucleotide sequence ID" value="NZ_CYSB01000027.1"/>
</dbReference>
<keyword evidence="8" id="KW-0548">Nucleotidyltransferase</keyword>
<evidence type="ECO:0000313" key="8">
    <source>
        <dbReference type="EMBL" id="CUH71573.1"/>
    </source>
</evidence>
<comment type="catalytic activity">
    <reaction evidence="4">
        <text>DNA(n) + a 2'-deoxyribonucleoside 5'-triphosphate = DNA(n+1) + diphosphate</text>
        <dbReference type="Rhea" id="RHEA:22508"/>
        <dbReference type="Rhea" id="RHEA-COMP:17339"/>
        <dbReference type="Rhea" id="RHEA-COMP:17340"/>
        <dbReference type="ChEBI" id="CHEBI:33019"/>
        <dbReference type="ChEBI" id="CHEBI:61560"/>
        <dbReference type="ChEBI" id="CHEBI:173112"/>
        <dbReference type="EC" id="2.7.7.7"/>
    </reaction>
</comment>
<dbReference type="GO" id="GO:0003887">
    <property type="term" value="F:DNA-directed DNA polymerase activity"/>
    <property type="evidence" value="ECO:0007669"/>
    <property type="project" value="UniProtKB-EC"/>
</dbReference>
<dbReference type="InterPro" id="IPR012337">
    <property type="entry name" value="RNaseH-like_sf"/>
</dbReference>
<evidence type="ECO:0000256" key="3">
    <source>
        <dbReference type="ARBA" id="ARBA00026073"/>
    </source>
</evidence>
<dbReference type="GO" id="GO:0003677">
    <property type="term" value="F:DNA binding"/>
    <property type="evidence" value="ECO:0007669"/>
    <property type="project" value="InterPro"/>
</dbReference>
<organism evidence="8 10">
    <name type="scientific">Thalassovita autumnalis</name>
    <dbReference type="NCBI Taxonomy" id="2072972"/>
    <lineage>
        <taxon>Bacteria</taxon>
        <taxon>Pseudomonadati</taxon>
        <taxon>Pseudomonadota</taxon>
        <taxon>Alphaproteobacteria</taxon>
        <taxon>Rhodobacterales</taxon>
        <taxon>Roseobacteraceae</taxon>
        <taxon>Thalassovita</taxon>
    </lineage>
</organism>
<feature type="domain" description="Exonuclease" evidence="6">
    <location>
        <begin position="277"/>
        <end position="446"/>
    </location>
</feature>
<evidence type="ECO:0000256" key="1">
    <source>
        <dbReference type="ARBA" id="ARBA00012417"/>
    </source>
</evidence>
<dbReference type="PANTHER" id="PTHR30231:SF41">
    <property type="entry name" value="DNA POLYMERASE III SUBUNIT EPSILON"/>
    <property type="match status" value="1"/>
</dbReference>
<keyword evidence="5" id="KW-0472">Membrane</keyword>
<dbReference type="InterPro" id="IPR036397">
    <property type="entry name" value="RNaseH_sf"/>
</dbReference>
<dbReference type="EC" id="2.7.7.7" evidence="1"/>
<dbReference type="FunFam" id="3.30.420.10:FF:000045">
    <property type="entry name" value="3'-5' exonuclease DinG"/>
    <property type="match status" value="1"/>
</dbReference>
<dbReference type="EMBL" id="CYSC01000021">
    <property type="protein sequence ID" value="CUH71573.1"/>
    <property type="molecule type" value="Genomic_DNA"/>
</dbReference>
<evidence type="ECO:0000256" key="2">
    <source>
        <dbReference type="ARBA" id="ARBA00025483"/>
    </source>
</evidence>
<evidence type="ECO:0000259" key="6">
    <source>
        <dbReference type="SMART" id="SM00479"/>
    </source>
</evidence>
<dbReference type="InterPro" id="IPR013520">
    <property type="entry name" value="Ribonucl_H"/>
</dbReference>
<reference evidence="7 9" key="2">
    <citation type="submission" date="2015-09" db="EMBL/GenBank/DDBJ databases">
        <authorList>
            <person name="Rodrigo-Torres L."/>
            <person name="Arahal D.R."/>
        </authorList>
    </citation>
    <scope>NUCLEOTIDE SEQUENCE [LARGE SCALE GENOMIC DNA]</scope>
    <source>
        <strain evidence="7 9">CECT 5118</strain>
    </source>
</reference>
<dbReference type="SMART" id="SM00479">
    <property type="entry name" value="EXOIII"/>
    <property type="match status" value="1"/>
</dbReference>
<dbReference type="Proteomes" id="UP000051086">
    <property type="component" value="Unassembled WGS sequence"/>
</dbReference>
<reference evidence="8 10" key="1">
    <citation type="submission" date="2015-09" db="EMBL/GenBank/DDBJ databases">
        <authorList>
            <consortium name="Swine Surveillance"/>
        </authorList>
    </citation>
    <scope>NUCLEOTIDE SEQUENCE [LARGE SCALE GENOMIC DNA]</scope>
    <source>
        <strain evidence="8 10">5120</strain>
    </source>
</reference>
<keyword evidence="5" id="KW-0812">Transmembrane</keyword>
<evidence type="ECO:0000256" key="5">
    <source>
        <dbReference type="SAM" id="Phobius"/>
    </source>
</evidence>
<dbReference type="Proteomes" id="UP000051887">
    <property type="component" value="Unassembled WGS sequence"/>
</dbReference>
<dbReference type="AlphaFoldDB" id="A0A0P1FH34"/>
<feature type="transmembrane region" description="Helical" evidence="5">
    <location>
        <begin position="46"/>
        <end position="68"/>
    </location>
</feature>
<dbReference type="NCBIfam" id="TIGR00573">
    <property type="entry name" value="dnaq"/>
    <property type="match status" value="1"/>
</dbReference>
<accession>A0A0P1FH34</accession>
<dbReference type="EMBL" id="CYSB01000027">
    <property type="protein sequence ID" value="CUH66943.1"/>
    <property type="molecule type" value="Genomic_DNA"/>
</dbReference>
<dbReference type="Pfam" id="PF00929">
    <property type="entry name" value="RNase_T"/>
    <property type="match status" value="1"/>
</dbReference>
<keyword evidence="8" id="KW-0808">Transferase</keyword>
<proteinExistence type="predicted"/>
<evidence type="ECO:0000313" key="7">
    <source>
        <dbReference type="EMBL" id="CUH66943.1"/>
    </source>
</evidence>
<dbReference type="GO" id="GO:0045004">
    <property type="term" value="P:DNA replication proofreading"/>
    <property type="evidence" value="ECO:0007669"/>
    <property type="project" value="TreeGrafter"/>
</dbReference>
<keyword evidence="9" id="KW-1185">Reference proteome</keyword>
<gene>
    <name evidence="8" type="primary">polC</name>
    <name evidence="7" type="ORF">TL5118_01970</name>
    <name evidence="8" type="ORF">TL5120_01362</name>
</gene>
<dbReference type="CDD" id="cd06127">
    <property type="entry name" value="DEDDh"/>
    <property type="match status" value="1"/>
</dbReference>
<comment type="function">
    <text evidence="2">DNA polymerase III is a complex, multichain enzyme responsible for most of the replicative synthesis in bacteria. The epsilon subunit contain the editing function and is a proofreading 3'-5' exonuclease.</text>
</comment>